<keyword evidence="4 5" id="KW-0408">Iron</keyword>
<dbReference type="GO" id="GO:0035513">
    <property type="term" value="P:oxidative RNA demethylation"/>
    <property type="evidence" value="ECO:0007669"/>
    <property type="project" value="TreeGrafter"/>
</dbReference>
<evidence type="ECO:0000256" key="5">
    <source>
        <dbReference type="PIRSR" id="PIRSR604574-2"/>
    </source>
</evidence>
<evidence type="ECO:0000256" key="2">
    <source>
        <dbReference type="ARBA" id="ARBA00022964"/>
    </source>
</evidence>
<feature type="binding site" evidence="5">
    <location>
        <position position="276"/>
    </location>
    <ligand>
        <name>Fe cation</name>
        <dbReference type="ChEBI" id="CHEBI:24875"/>
        <note>catalytic</note>
    </ligand>
</feature>
<dbReference type="SUPFAM" id="SSF51197">
    <property type="entry name" value="Clavaminate synthase-like"/>
    <property type="match status" value="1"/>
</dbReference>
<name>A0A7E4V643_PANRE</name>
<dbReference type="PANTHER" id="PTHR16557">
    <property type="entry name" value="ALKYLATED DNA REPAIR PROTEIN ALKB-RELATED"/>
    <property type="match status" value="1"/>
</dbReference>
<sequence>MVAPAWWPYRTPPRDVLKNCNHFGNMKRNSNEEKSPSSKSIRLNSPSEGQQPCKIPMAEMATTMAPESPMPAPDNQNEQSASGYEVQAPAGSAMRAAFNRFKQRKSDLSDVLDLRVSEGSRTDESPIFECRPLLGDFEGLPEVCHGLRPYNEWTITTFPSRPGLFVINDAFEPSSHLNWLRSAIGEYSQPPNPTNVNLTGEAGEKYALEAVRWATLGFDYNWTTKEYPDVPRAPLPVEFTDVANCVTNAVGLGEFHADTAIVNYYPLKARLSPHVDRSERDHSQPLISLSFGQSAIYLTGGVSADDEVLPIMLHSGDILVMAGTQRLVFHAVPQVLKTRTFSPPVGLPSDADFTSVVAYANTHRINITLRRTLPS</sequence>
<organism evidence="8 9">
    <name type="scientific">Panagrellus redivivus</name>
    <name type="common">Microworm</name>
    <dbReference type="NCBI Taxonomy" id="6233"/>
    <lineage>
        <taxon>Eukaryota</taxon>
        <taxon>Metazoa</taxon>
        <taxon>Ecdysozoa</taxon>
        <taxon>Nematoda</taxon>
        <taxon>Chromadorea</taxon>
        <taxon>Rhabditida</taxon>
        <taxon>Tylenchina</taxon>
        <taxon>Panagrolaimomorpha</taxon>
        <taxon>Panagrolaimoidea</taxon>
        <taxon>Panagrolaimidae</taxon>
        <taxon>Panagrellus</taxon>
    </lineage>
</organism>
<feature type="binding site" evidence="5">
    <location>
        <position position="330"/>
    </location>
    <ligand>
        <name>Fe cation</name>
        <dbReference type="ChEBI" id="CHEBI:24875"/>
        <note>catalytic</note>
    </ligand>
</feature>
<evidence type="ECO:0000256" key="6">
    <source>
        <dbReference type="SAM" id="MobiDB-lite"/>
    </source>
</evidence>
<dbReference type="GO" id="GO:0005737">
    <property type="term" value="C:cytoplasm"/>
    <property type="evidence" value="ECO:0007669"/>
    <property type="project" value="TreeGrafter"/>
</dbReference>
<dbReference type="InterPro" id="IPR027450">
    <property type="entry name" value="AlkB-like"/>
</dbReference>
<dbReference type="InterPro" id="IPR005123">
    <property type="entry name" value="Oxoglu/Fe-dep_dioxygenase_dom"/>
</dbReference>
<protein>
    <submittedName>
        <fullName evidence="9">Fe2OG dioxygenase domain-containing protein</fullName>
    </submittedName>
</protein>
<feature type="region of interest" description="Disordered" evidence="6">
    <location>
        <begin position="21"/>
        <end position="88"/>
    </location>
</feature>
<reference evidence="9" key="2">
    <citation type="submission" date="2020-10" db="UniProtKB">
        <authorList>
            <consortium name="WormBaseParasite"/>
        </authorList>
    </citation>
    <scope>IDENTIFICATION</scope>
</reference>
<dbReference type="AlphaFoldDB" id="A0A7E4V643"/>
<dbReference type="Proteomes" id="UP000492821">
    <property type="component" value="Unassembled WGS sequence"/>
</dbReference>
<dbReference type="GO" id="GO:0008198">
    <property type="term" value="F:ferrous iron binding"/>
    <property type="evidence" value="ECO:0007669"/>
    <property type="project" value="TreeGrafter"/>
</dbReference>
<keyword evidence="3" id="KW-0560">Oxidoreductase</keyword>
<accession>A0A7E4V643</accession>
<evidence type="ECO:0000256" key="3">
    <source>
        <dbReference type="ARBA" id="ARBA00023002"/>
    </source>
</evidence>
<evidence type="ECO:0000259" key="7">
    <source>
        <dbReference type="PROSITE" id="PS51471"/>
    </source>
</evidence>
<dbReference type="GO" id="GO:0035516">
    <property type="term" value="F:broad specificity oxidative DNA demethylase activity"/>
    <property type="evidence" value="ECO:0007669"/>
    <property type="project" value="TreeGrafter"/>
</dbReference>
<dbReference type="Pfam" id="PF13532">
    <property type="entry name" value="2OG-FeII_Oxy_2"/>
    <property type="match status" value="1"/>
</dbReference>
<dbReference type="GO" id="GO:0035515">
    <property type="term" value="F:oxidative RNA demethylase activity"/>
    <property type="evidence" value="ECO:0007669"/>
    <property type="project" value="TreeGrafter"/>
</dbReference>
<dbReference type="InterPro" id="IPR004574">
    <property type="entry name" value="Alkb"/>
</dbReference>
<feature type="compositionally biased region" description="Polar residues" evidence="6">
    <location>
        <begin position="41"/>
        <end position="50"/>
    </location>
</feature>
<dbReference type="GO" id="GO:0005634">
    <property type="term" value="C:nucleus"/>
    <property type="evidence" value="ECO:0007669"/>
    <property type="project" value="TreeGrafter"/>
</dbReference>
<feature type="binding site" evidence="5">
    <location>
        <position position="274"/>
    </location>
    <ligand>
        <name>Fe cation</name>
        <dbReference type="ChEBI" id="CHEBI:24875"/>
        <note>catalytic</note>
    </ligand>
</feature>
<comment type="cofactor">
    <cofactor evidence="5">
        <name>Fe(2+)</name>
        <dbReference type="ChEBI" id="CHEBI:29033"/>
    </cofactor>
    <text evidence="5">Binds 1 Fe(2+) ion per subunit.</text>
</comment>
<keyword evidence="2" id="KW-0223">Dioxygenase</keyword>
<reference evidence="8" key="1">
    <citation type="journal article" date="2013" name="Genetics">
        <title>The draft genome and transcriptome of Panagrellus redivivus are shaped by the harsh demands of a free-living lifestyle.</title>
        <authorList>
            <person name="Srinivasan J."/>
            <person name="Dillman A.R."/>
            <person name="Macchietto M.G."/>
            <person name="Heikkinen L."/>
            <person name="Lakso M."/>
            <person name="Fracchia K.M."/>
            <person name="Antoshechkin I."/>
            <person name="Mortazavi A."/>
            <person name="Wong G."/>
            <person name="Sternberg P.W."/>
        </authorList>
    </citation>
    <scope>NUCLEOTIDE SEQUENCE [LARGE SCALE GENOMIC DNA]</scope>
    <source>
        <strain evidence="8">MT8872</strain>
    </source>
</reference>
<dbReference type="Gene3D" id="2.60.120.590">
    <property type="entry name" value="Alpha-ketoglutarate-dependent dioxygenase AlkB-like"/>
    <property type="match status" value="1"/>
</dbReference>
<dbReference type="InterPro" id="IPR037151">
    <property type="entry name" value="AlkB-like_sf"/>
</dbReference>
<evidence type="ECO:0000313" key="8">
    <source>
        <dbReference type="Proteomes" id="UP000492821"/>
    </source>
</evidence>
<keyword evidence="8" id="KW-1185">Reference proteome</keyword>
<evidence type="ECO:0000256" key="1">
    <source>
        <dbReference type="ARBA" id="ARBA00022723"/>
    </source>
</evidence>
<proteinExistence type="predicted"/>
<keyword evidence="1 5" id="KW-0479">Metal-binding</keyword>
<dbReference type="WBParaSite" id="Pan_g16704.t1">
    <property type="protein sequence ID" value="Pan_g16704.t1"/>
    <property type="gene ID" value="Pan_g16704"/>
</dbReference>
<evidence type="ECO:0000313" key="9">
    <source>
        <dbReference type="WBParaSite" id="Pan_g16704.t1"/>
    </source>
</evidence>
<feature type="domain" description="Fe2OG dioxygenase" evidence="7">
    <location>
        <begin position="256"/>
        <end position="373"/>
    </location>
</feature>
<dbReference type="PROSITE" id="PS51471">
    <property type="entry name" value="FE2OG_OXY"/>
    <property type="match status" value="1"/>
</dbReference>
<evidence type="ECO:0000256" key="4">
    <source>
        <dbReference type="ARBA" id="ARBA00023004"/>
    </source>
</evidence>
<dbReference type="PANTHER" id="PTHR16557:SF2">
    <property type="entry name" value="NUCLEIC ACID DIOXYGENASE ALKBH1"/>
    <property type="match status" value="1"/>
</dbReference>